<feature type="compositionally biased region" description="Polar residues" evidence="1">
    <location>
        <begin position="448"/>
        <end position="459"/>
    </location>
</feature>
<gene>
    <name evidence="3" type="ORF">D9613_000264</name>
</gene>
<feature type="region of interest" description="Disordered" evidence="1">
    <location>
        <begin position="890"/>
        <end position="914"/>
    </location>
</feature>
<evidence type="ECO:0000313" key="4">
    <source>
        <dbReference type="Proteomes" id="UP000521872"/>
    </source>
</evidence>
<feature type="region of interest" description="Disordered" evidence="1">
    <location>
        <begin position="310"/>
        <end position="544"/>
    </location>
</feature>
<comment type="caution">
    <text evidence="3">The sequence shown here is derived from an EMBL/GenBank/DDBJ whole genome shotgun (WGS) entry which is preliminary data.</text>
</comment>
<proteinExistence type="predicted"/>
<feature type="region of interest" description="Disordered" evidence="1">
    <location>
        <begin position="558"/>
        <end position="794"/>
    </location>
</feature>
<feature type="compositionally biased region" description="Polar residues" evidence="1">
    <location>
        <begin position="252"/>
        <end position="261"/>
    </location>
</feature>
<feature type="compositionally biased region" description="Basic and acidic residues" evidence="1">
    <location>
        <begin position="366"/>
        <end position="399"/>
    </location>
</feature>
<keyword evidence="2" id="KW-1133">Transmembrane helix</keyword>
<feature type="compositionally biased region" description="Polar residues" evidence="1">
    <location>
        <begin position="409"/>
        <end position="422"/>
    </location>
</feature>
<keyword evidence="2" id="KW-0472">Membrane</keyword>
<name>A0A8H4R2T4_9AGAR</name>
<feature type="region of interest" description="Disordered" evidence="1">
    <location>
        <begin position="167"/>
        <end position="200"/>
    </location>
</feature>
<protein>
    <submittedName>
        <fullName evidence="3">Uncharacterized protein</fullName>
    </submittedName>
</protein>
<feature type="transmembrane region" description="Helical" evidence="2">
    <location>
        <begin position="21"/>
        <end position="39"/>
    </location>
</feature>
<evidence type="ECO:0000256" key="1">
    <source>
        <dbReference type="SAM" id="MobiDB-lite"/>
    </source>
</evidence>
<feature type="compositionally biased region" description="Basic and acidic residues" evidence="1">
    <location>
        <begin position="662"/>
        <end position="754"/>
    </location>
</feature>
<dbReference type="EMBL" id="JAACJL010000015">
    <property type="protein sequence ID" value="KAF4621186.1"/>
    <property type="molecule type" value="Genomic_DNA"/>
</dbReference>
<organism evidence="3 4">
    <name type="scientific">Agrocybe pediades</name>
    <dbReference type="NCBI Taxonomy" id="84607"/>
    <lineage>
        <taxon>Eukaryota</taxon>
        <taxon>Fungi</taxon>
        <taxon>Dikarya</taxon>
        <taxon>Basidiomycota</taxon>
        <taxon>Agaricomycotina</taxon>
        <taxon>Agaricomycetes</taxon>
        <taxon>Agaricomycetidae</taxon>
        <taxon>Agaricales</taxon>
        <taxon>Agaricineae</taxon>
        <taxon>Strophariaceae</taxon>
        <taxon>Agrocybe</taxon>
    </lineage>
</organism>
<dbReference type="AlphaFoldDB" id="A0A8H4R2T4"/>
<feature type="transmembrane region" description="Helical" evidence="2">
    <location>
        <begin position="89"/>
        <end position="112"/>
    </location>
</feature>
<evidence type="ECO:0000256" key="2">
    <source>
        <dbReference type="SAM" id="Phobius"/>
    </source>
</evidence>
<dbReference type="Proteomes" id="UP000521872">
    <property type="component" value="Unassembled WGS sequence"/>
</dbReference>
<feature type="compositionally biased region" description="Basic and acidic residues" evidence="1">
    <location>
        <begin position="558"/>
        <end position="655"/>
    </location>
</feature>
<accession>A0A8H4R2T4</accession>
<evidence type="ECO:0000313" key="3">
    <source>
        <dbReference type="EMBL" id="KAF4621186.1"/>
    </source>
</evidence>
<sequence>MSVVSSILSTRTPGWRISVRLASLMDSVFAIGFGLGLRFVVDTVSHHDFKLTGTLVGLWEGVILLHFLKKMPKSSDPYIAYGVRLFVDFLFTESVARLVLVLIWTALGMVLADVTPAIWDEVGLKRIWKRFRRDIYTLTQMIPTVAFFPPARTVRFSPSRAPSVVSEARSGITPSVAPTGMTPTTTDAVPPSEPPPAPRRQVVKRRLPGYFSMDTTDTETDSGSVVSVGTFGGITGRTSRRLSVYPGRMDFDSQSSTPSQNDLDEGNISDTSSNVTERAPYSGIPDPESIPDMELEEPLLIDVTAAPVKHEEGEVTPKGQKNFYMPPTPSDSAARWPREVDEAPLPVPSGSMPEIPDFLEESNTEDWEKIQRADYTDDNDKPPTPPAKDDLPAAYKKVESNTPPDDLQNWDTMESQIISPPINNDDNAHENDNNNNNTNDNNDEYPEASTSAAATNRQSQPPPYDYDNNELDDIYVSDPPRQEKARFEAASGDLLGGDNEYGVPPPATNGQDEQQQRDLDDVFGGGGGNRPLSDLNFGASNPWGRGFAAQALEVEAARQKELEEEAEREREKREKEEKERVAAEEAKRVEEERKRKEEEEKRIKEAEEAAQREEEERKKKKAEEKAERLRKEAEDEAARKKKREEEAEATRVKKEEKKKKKAAEEEAKRKAEEEAEKKRVEEEAEAKRQEEAERQRVKAEQQEMERKMAQEQLERERIEQEEEAQRRKQAAESEEALKKAQEEEKDKATREEVVKSLGDVISPEEQAADEAAANGGRTPTPKHPQTELPAETEPEQLVNVDADVDADAHGEDDHVDQAGQVDLFSDAASAAPSEMPELVRDRLHRAILTKAQTAELEDQIADLSSKLDAQEGDAKAATENTIRTMQKTIRKLRRKEDRRAQEVPPPKFFGDKFKNDTEDITSLEKLQPRDAETKIEEKMESLLLGPDIKSLHFQLKIANGNPGKKIIPNVTETLDRYCLIPYTTDDKSGARHKHINVPEGQFNDWLLSYRQAVAAPEADEDEYGY</sequence>
<reference evidence="3 4" key="1">
    <citation type="submission" date="2019-12" db="EMBL/GenBank/DDBJ databases">
        <authorList>
            <person name="Floudas D."/>
            <person name="Bentzer J."/>
            <person name="Ahren D."/>
            <person name="Johansson T."/>
            <person name="Persson P."/>
            <person name="Tunlid A."/>
        </authorList>
    </citation>
    <scope>NUCLEOTIDE SEQUENCE [LARGE SCALE GENOMIC DNA]</scope>
    <source>
        <strain evidence="3 4">CBS 102.39</strain>
    </source>
</reference>
<keyword evidence="4" id="KW-1185">Reference proteome</keyword>
<keyword evidence="2" id="KW-0812">Transmembrane</keyword>
<feature type="transmembrane region" description="Helical" evidence="2">
    <location>
        <begin position="51"/>
        <end position="68"/>
    </location>
</feature>
<feature type="region of interest" description="Disordered" evidence="1">
    <location>
        <begin position="245"/>
        <end position="291"/>
    </location>
</feature>